<protein>
    <submittedName>
        <fullName evidence="1">Uncharacterized protein</fullName>
    </submittedName>
</protein>
<name>A0A6A7AQ09_9PLEO</name>
<evidence type="ECO:0000313" key="1">
    <source>
        <dbReference type="EMBL" id="KAF2844259.1"/>
    </source>
</evidence>
<dbReference type="AlphaFoldDB" id="A0A6A7AQ09"/>
<reference evidence="1" key="1">
    <citation type="submission" date="2020-01" db="EMBL/GenBank/DDBJ databases">
        <authorList>
            <consortium name="DOE Joint Genome Institute"/>
            <person name="Haridas S."/>
            <person name="Albert R."/>
            <person name="Binder M."/>
            <person name="Bloem J."/>
            <person name="Labutti K."/>
            <person name="Salamov A."/>
            <person name="Andreopoulos B."/>
            <person name="Baker S.E."/>
            <person name="Barry K."/>
            <person name="Bills G."/>
            <person name="Bluhm B.H."/>
            <person name="Cannon C."/>
            <person name="Castanera R."/>
            <person name="Culley D.E."/>
            <person name="Daum C."/>
            <person name="Ezra D."/>
            <person name="Gonzalez J.B."/>
            <person name="Henrissat B."/>
            <person name="Kuo A."/>
            <person name="Liang C."/>
            <person name="Lipzen A."/>
            <person name="Lutzoni F."/>
            <person name="Magnuson J."/>
            <person name="Mondo S."/>
            <person name="Nolan M."/>
            <person name="Ohm R."/>
            <person name="Pangilinan J."/>
            <person name="Park H.-J."/>
            <person name="Ramirez L."/>
            <person name="Alfaro M."/>
            <person name="Sun H."/>
            <person name="Tritt A."/>
            <person name="Yoshinaga Y."/>
            <person name="Zwiers L.-H."/>
            <person name="Turgeon B.G."/>
            <person name="Goodwin S.B."/>
            <person name="Spatafora J.W."/>
            <person name="Crous P.W."/>
            <person name="Grigoriev I.V."/>
        </authorList>
    </citation>
    <scope>NUCLEOTIDE SEQUENCE</scope>
    <source>
        <strain evidence="1">IPT5</strain>
    </source>
</reference>
<organism evidence="1 2">
    <name type="scientific">Plenodomus tracheiphilus IPT5</name>
    <dbReference type="NCBI Taxonomy" id="1408161"/>
    <lineage>
        <taxon>Eukaryota</taxon>
        <taxon>Fungi</taxon>
        <taxon>Dikarya</taxon>
        <taxon>Ascomycota</taxon>
        <taxon>Pezizomycotina</taxon>
        <taxon>Dothideomycetes</taxon>
        <taxon>Pleosporomycetidae</taxon>
        <taxon>Pleosporales</taxon>
        <taxon>Pleosporineae</taxon>
        <taxon>Leptosphaeriaceae</taxon>
        <taxon>Plenodomus</taxon>
    </lineage>
</organism>
<accession>A0A6A7AQ09</accession>
<gene>
    <name evidence="1" type="ORF">T440DRAFT_525802</name>
</gene>
<dbReference type="EMBL" id="MU006395">
    <property type="protein sequence ID" value="KAF2844259.1"/>
    <property type="molecule type" value="Genomic_DNA"/>
</dbReference>
<evidence type="ECO:0000313" key="2">
    <source>
        <dbReference type="Proteomes" id="UP000799423"/>
    </source>
</evidence>
<keyword evidence="2" id="KW-1185">Reference proteome</keyword>
<dbReference type="Proteomes" id="UP000799423">
    <property type="component" value="Unassembled WGS sequence"/>
</dbReference>
<sequence length="160" mass="17601">MRCRASRMMASTVCGHTSVPAFDNTSLPIVSSSAQAHVRITAACVGITVPFVVFYRVPTQGSSATQVIHNPVSLLWSAALHPHPFCALKNHLQDACCYLSCGSHWRFPSNPFGRHPWLWPRICVSSSPKHAAHSLFESDSRSRHAFPPTQHVCGMEHTLS</sequence>
<proteinExistence type="predicted"/>